<dbReference type="InterPro" id="IPR000795">
    <property type="entry name" value="T_Tr_GTP-bd_dom"/>
</dbReference>
<comment type="similarity">
    <text evidence="2 8">Belongs to the TRAFAC class translation factor GTPase superfamily. Classic translation factor GTPase family. PrfC subfamily.</text>
</comment>
<evidence type="ECO:0000256" key="8">
    <source>
        <dbReference type="HAMAP-Rule" id="MF_00072"/>
    </source>
</evidence>
<dbReference type="HAMAP" id="MF_00072">
    <property type="entry name" value="Rel_fac_3"/>
    <property type="match status" value="1"/>
</dbReference>
<accession>A0A372EFH7</accession>
<dbReference type="SUPFAM" id="SSF50447">
    <property type="entry name" value="Translation proteins"/>
    <property type="match status" value="1"/>
</dbReference>
<dbReference type="PROSITE" id="PS51722">
    <property type="entry name" value="G_TR_2"/>
    <property type="match status" value="1"/>
</dbReference>
<dbReference type="Gene3D" id="3.30.70.3280">
    <property type="entry name" value="Peptide chain release factor 3, domain III"/>
    <property type="match status" value="1"/>
</dbReference>
<evidence type="ECO:0000256" key="4">
    <source>
        <dbReference type="ARBA" id="ARBA00022741"/>
    </source>
</evidence>
<dbReference type="SUPFAM" id="SSF52540">
    <property type="entry name" value="P-loop containing nucleoside triphosphate hydrolases"/>
    <property type="match status" value="1"/>
</dbReference>
<evidence type="ECO:0000313" key="10">
    <source>
        <dbReference type="EMBL" id="RFP77049.1"/>
    </source>
</evidence>
<dbReference type="GO" id="GO:0016150">
    <property type="term" value="F:translation release factor activity, codon nonspecific"/>
    <property type="evidence" value="ECO:0007669"/>
    <property type="project" value="TreeGrafter"/>
</dbReference>
<dbReference type="InterPro" id="IPR009000">
    <property type="entry name" value="Transl_B-barrel_sf"/>
</dbReference>
<dbReference type="SUPFAM" id="SSF54980">
    <property type="entry name" value="EF-G C-terminal domain-like"/>
    <property type="match status" value="1"/>
</dbReference>
<dbReference type="InterPro" id="IPR004548">
    <property type="entry name" value="PrfC"/>
</dbReference>
<dbReference type="GO" id="GO:0005525">
    <property type="term" value="F:GTP binding"/>
    <property type="evidence" value="ECO:0007669"/>
    <property type="project" value="UniProtKB-UniRule"/>
</dbReference>
<gene>
    <name evidence="8" type="primary">prfC</name>
    <name evidence="10" type="ORF">DY262_18765</name>
</gene>
<keyword evidence="11" id="KW-1185">Reference proteome</keyword>
<dbReference type="FunFam" id="3.30.70.3280:FF:000001">
    <property type="entry name" value="Peptide chain release factor 3"/>
    <property type="match status" value="1"/>
</dbReference>
<dbReference type="InterPro" id="IPR035647">
    <property type="entry name" value="EFG_III/V"/>
</dbReference>
<evidence type="ECO:0000259" key="9">
    <source>
        <dbReference type="PROSITE" id="PS51722"/>
    </source>
</evidence>
<proteinExistence type="inferred from homology"/>
<dbReference type="InterPro" id="IPR041732">
    <property type="entry name" value="RF3_GTP-bd"/>
</dbReference>
<dbReference type="NCBIfam" id="TIGR00503">
    <property type="entry name" value="prfC"/>
    <property type="match status" value="1"/>
</dbReference>
<dbReference type="CDD" id="cd04169">
    <property type="entry name" value="RF3"/>
    <property type="match status" value="1"/>
</dbReference>
<dbReference type="AlphaFoldDB" id="A0A372EFH7"/>
<dbReference type="GO" id="GO:0003924">
    <property type="term" value="F:GTPase activity"/>
    <property type="evidence" value="ECO:0007669"/>
    <property type="project" value="InterPro"/>
</dbReference>
<dbReference type="InterPro" id="IPR005225">
    <property type="entry name" value="Small_GTP-bd"/>
</dbReference>
<protein>
    <recommendedName>
        <fullName evidence="7 8">Peptide chain release factor 3</fullName>
        <shortName evidence="8">RF-3</shortName>
    </recommendedName>
</protein>
<dbReference type="RefSeq" id="WP_116960598.1">
    <property type="nucleotide sequence ID" value="NZ_QVLS01000013.1"/>
</dbReference>
<comment type="caution">
    <text evidence="10">The sequence shown here is derived from an EMBL/GenBank/DDBJ whole genome shotgun (WGS) entry which is preliminary data.</text>
</comment>
<dbReference type="InterPro" id="IPR027417">
    <property type="entry name" value="P-loop_NTPase"/>
</dbReference>
<dbReference type="Proteomes" id="UP000261931">
    <property type="component" value="Unassembled WGS sequence"/>
</dbReference>
<dbReference type="Pfam" id="PF00009">
    <property type="entry name" value="GTP_EFTU"/>
    <property type="match status" value="1"/>
</dbReference>
<dbReference type="GO" id="GO:0016149">
    <property type="term" value="F:translation release factor activity, codon specific"/>
    <property type="evidence" value="ECO:0007669"/>
    <property type="project" value="UniProtKB-UniRule"/>
</dbReference>
<dbReference type="EMBL" id="QVLS01000013">
    <property type="protein sequence ID" value="RFP77049.1"/>
    <property type="molecule type" value="Genomic_DNA"/>
</dbReference>
<dbReference type="NCBIfam" id="NF001964">
    <property type="entry name" value="PRK00741.1"/>
    <property type="match status" value="1"/>
</dbReference>
<dbReference type="PRINTS" id="PR00315">
    <property type="entry name" value="ELONGATNFCT"/>
</dbReference>
<name>A0A372EFH7_9BURK</name>
<dbReference type="InterPro" id="IPR053905">
    <property type="entry name" value="EF-G-like_DII"/>
</dbReference>
<dbReference type="PANTHER" id="PTHR43556:SF2">
    <property type="entry name" value="PEPTIDE CHAIN RELEASE FACTOR RF3"/>
    <property type="match status" value="1"/>
</dbReference>
<dbReference type="InterPro" id="IPR038467">
    <property type="entry name" value="RF3_dom_3_sf"/>
</dbReference>
<reference evidence="10 11" key="1">
    <citation type="submission" date="2018-08" db="EMBL/GenBank/DDBJ databases">
        <title>Hydrogenophaga sp. LA-38 isolated from sludge.</title>
        <authorList>
            <person name="Im W.-T."/>
        </authorList>
    </citation>
    <scope>NUCLEOTIDE SEQUENCE [LARGE SCALE GENOMIC DNA]</scope>
    <source>
        <strain evidence="10 11">LA-38</strain>
    </source>
</reference>
<dbReference type="PANTHER" id="PTHR43556">
    <property type="entry name" value="PEPTIDE CHAIN RELEASE FACTOR RF3"/>
    <property type="match status" value="1"/>
</dbReference>
<evidence type="ECO:0000256" key="6">
    <source>
        <dbReference type="ARBA" id="ARBA00023134"/>
    </source>
</evidence>
<dbReference type="FunFam" id="3.40.50.300:FF:000542">
    <property type="entry name" value="Peptide chain release factor 3"/>
    <property type="match status" value="1"/>
</dbReference>
<comment type="subcellular location">
    <subcellularLocation>
        <location evidence="1 8">Cytoplasm</location>
    </subcellularLocation>
</comment>
<dbReference type="NCBIfam" id="TIGR00231">
    <property type="entry name" value="small_GTP"/>
    <property type="match status" value="1"/>
</dbReference>
<dbReference type="GO" id="GO:0005829">
    <property type="term" value="C:cytosol"/>
    <property type="evidence" value="ECO:0007669"/>
    <property type="project" value="TreeGrafter"/>
</dbReference>
<evidence type="ECO:0000256" key="2">
    <source>
        <dbReference type="ARBA" id="ARBA00009978"/>
    </source>
</evidence>
<feature type="binding site" evidence="8">
    <location>
        <begin position="18"/>
        <end position="25"/>
    </location>
    <ligand>
        <name>GTP</name>
        <dbReference type="ChEBI" id="CHEBI:37565"/>
    </ligand>
</feature>
<feature type="binding site" evidence="8">
    <location>
        <begin position="86"/>
        <end position="90"/>
    </location>
    <ligand>
        <name>GTP</name>
        <dbReference type="ChEBI" id="CHEBI:37565"/>
    </ligand>
</feature>
<dbReference type="GO" id="GO:0006449">
    <property type="term" value="P:regulation of translational termination"/>
    <property type="evidence" value="ECO:0007669"/>
    <property type="project" value="UniProtKB-UniRule"/>
</dbReference>
<evidence type="ECO:0000256" key="1">
    <source>
        <dbReference type="ARBA" id="ARBA00004496"/>
    </source>
</evidence>
<dbReference type="InterPro" id="IPR032090">
    <property type="entry name" value="RF3_C"/>
</dbReference>
<keyword evidence="3 8" id="KW-0963">Cytoplasm</keyword>
<dbReference type="Pfam" id="PF22042">
    <property type="entry name" value="EF-G_D2"/>
    <property type="match status" value="1"/>
</dbReference>
<sequence>MSEIQDQVRRRRTFAIISHPDAGKTTLTEKLLLFSGAINIAGSVKARKAARHATSDWMEIEKQRGISVASSVMQMEYRDCVINLLDTPGHQDFSEDTYRVLTAVDAALMVIDAANGVEPQTRRLLQVCRARNTPIITFVNKMDREVQQPLDLMDEIERELGMTVVPFTWPVGMGKTFRGVYDRRAEQMRVFAAGDDKRGGEEEVLTGLDNPESATRFGSEFAQAKDELELVAGASPAFDEQAFLAGHQTPMLFGSAVNNFGVREVLDALVDLAPPPGPRPAIQRTVEPEERKFSGVVFKIQANMDPAHRDRIAFVRVASGHFERGMRLKVVRSGKELRPNTVVSFLSQRRELLDEAFAGDIIGIPNHGVLQLGDTLTEGEALQFTGLPFFAPEIIRSVEVADPLRSKQLRAGLTQLGEEGAIQVFRPVAGSVLLLGAVGQLQFEVVAHRLEHEYGVKARITGSSYNVARWVTCAPEDGGEQELKRFIDANAHRVALDAVDAPTVLLDHMATLRAVEANWPKIRFHAMREHAGLVFHKSM</sequence>
<dbReference type="GO" id="GO:0097216">
    <property type="term" value="F:guanosine tetraphosphate binding"/>
    <property type="evidence" value="ECO:0007669"/>
    <property type="project" value="UniProtKB-ARBA"/>
</dbReference>
<dbReference type="InterPro" id="IPR031157">
    <property type="entry name" value="G_TR_CS"/>
</dbReference>
<keyword evidence="4 8" id="KW-0547">Nucleotide-binding</keyword>
<dbReference type="PROSITE" id="PS00301">
    <property type="entry name" value="G_TR_1"/>
    <property type="match status" value="1"/>
</dbReference>
<evidence type="ECO:0000313" key="11">
    <source>
        <dbReference type="Proteomes" id="UP000261931"/>
    </source>
</evidence>
<evidence type="ECO:0000256" key="3">
    <source>
        <dbReference type="ARBA" id="ARBA00022490"/>
    </source>
</evidence>
<keyword evidence="6 8" id="KW-0342">GTP-binding</keyword>
<feature type="domain" description="Tr-type G" evidence="9">
    <location>
        <begin position="9"/>
        <end position="277"/>
    </location>
</feature>
<feature type="binding site" evidence="8">
    <location>
        <begin position="140"/>
        <end position="143"/>
    </location>
    <ligand>
        <name>GTP</name>
        <dbReference type="ChEBI" id="CHEBI:37565"/>
    </ligand>
</feature>
<comment type="function">
    <text evidence="8">Increases the formation of ribosomal termination complexes and stimulates activities of RF-1 and RF-2. It binds guanine nucleotides and has strong preference for UGA stop codons. It may interact directly with the ribosome. The stimulation of RF-1 and RF-2 is significantly reduced by GTP and GDP, but not by GMP.</text>
</comment>
<dbReference type="Pfam" id="PF16658">
    <property type="entry name" value="RF3_C"/>
    <property type="match status" value="1"/>
</dbReference>
<evidence type="ECO:0000256" key="7">
    <source>
        <dbReference type="ARBA" id="ARBA00073639"/>
    </source>
</evidence>
<keyword evidence="5 8" id="KW-0648">Protein biosynthesis</keyword>
<dbReference type="Gene3D" id="3.40.50.300">
    <property type="entry name" value="P-loop containing nucleotide triphosphate hydrolases"/>
    <property type="match status" value="2"/>
</dbReference>
<organism evidence="10 11">
    <name type="scientific">Hydrogenophaga borbori</name>
    <dbReference type="NCBI Taxonomy" id="2294117"/>
    <lineage>
        <taxon>Bacteria</taxon>
        <taxon>Pseudomonadati</taxon>
        <taxon>Pseudomonadota</taxon>
        <taxon>Betaproteobacteria</taxon>
        <taxon>Burkholderiales</taxon>
        <taxon>Comamonadaceae</taxon>
        <taxon>Hydrogenophaga</taxon>
    </lineage>
</organism>
<evidence type="ECO:0000256" key="5">
    <source>
        <dbReference type="ARBA" id="ARBA00022917"/>
    </source>
</evidence>